<dbReference type="PIRSF" id="PIRSF000390">
    <property type="entry name" value="PLP_StrS"/>
    <property type="match status" value="1"/>
</dbReference>
<evidence type="ECO:0000256" key="2">
    <source>
        <dbReference type="ARBA" id="ARBA00037999"/>
    </source>
</evidence>
<dbReference type="Gene3D" id="3.90.1150.10">
    <property type="entry name" value="Aspartate Aminotransferase, domain 1"/>
    <property type="match status" value="1"/>
</dbReference>
<keyword evidence="7" id="KW-1185">Reference proteome</keyword>
<dbReference type="FunFam" id="3.40.640.10:FF:000089">
    <property type="entry name" value="Aminotransferase, DegT/DnrJ/EryC1/StrS family"/>
    <property type="match status" value="1"/>
</dbReference>
<dbReference type="InterPro" id="IPR015422">
    <property type="entry name" value="PyrdxlP-dep_Trfase_small"/>
</dbReference>
<dbReference type="Gene3D" id="3.40.640.10">
    <property type="entry name" value="Type I PLP-dependent aspartate aminotransferase-like (Major domain)"/>
    <property type="match status" value="1"/>
</dbReference>
<dbReference type="GO" id="GO:0008483">
    <property type="term" value="F:transaminase activity"/>
    <property type="evidence" value="ECO:0007669"/>
    <property type="project" value="UniProtKB-KW"/>
</dbReference>
<comment type="similarity">
    <text evidence="2 5">Belongs to the DegT/DnrJ/EryC1 family.</text>
</comment>
<evidence type="ECO:0000256" key="5">
    <source>
        <dbReference type="RuleBase" id="RU004508"/>
    </source>
</evidence>
<dbReference type="InterPro" id="IPR015421">
    <property type="entry name" value="PyrdxlP-dep_Trfase_major"/>
</dbReference>
<dbReference type="Proteomes" id="UP000717364">
    <property type="component" value="Unassembled WGS sequence"/>
</dbReference>
<dbReference type="Pfam" id="PF01041">
    <property type="entry name" value="DegT_DnrJ_EryC1"/>
    <property type="match status" value="1"/>
</dbReference>
<dbReference type="PANTHER" id="PTHR30244:SF36">
    <property type="entry name" value="3-OXO-GLUCOSE-6-PHOSPHATE:GLUTAMATE AMINOTRANSFERASE"/>
    <property type="match status" value="1"/>
</dbReference>
<dbReference type="GO" id="GO:0000271">
    <property type="term" value="P:polysaccharide biosynthetic process"/>
    <property type="evidence" value="ECO:0007669"/>
    <property type="project" value="TreeGrafter"/>
</dbReference>
<gene>
    <name evidence="6" type="ORF">IXB50_15190</name>
</gene>
<keyword evidence="6" id="KW-0808">Transferase</keyword>
<feature type="active site" description="Proton acceptor" evidence="3">
    <location>
        <position position="208"/>
    </location>
</feature>
<evidence type="ECO:0000313" key="7">
    <source>
        <dbReference type="Proteomes" id="UP000717364"/>
    </source>
</evidence>
<dbReference type="SUPFAM" id="SSF53383">
    <property type="entry name" value="PLP-dependent transferases"/>
    <property type="match status" value="1"/>
</dbReference>
<dbReference type="InterPro" id="IPR015424">
    <property type="entry name" value="PyrdxlP-dep_Trfase"/>
</dbReference>
<evidence type="ECO:0000256" key="3">
    <source>
        <dbReference type="PIRSR" id="PIRSR000390-1"/>
    </source>
</evidence>
<keyword evidence="6" id="KW-0032">Aminotransferase</keyword>
<dbReference type="InterPro" id="IPR000653">
    <property type="entry name" value="DegT/StrS_aminotransferase"/>
</dbReference>
<evidence type="ECO:0000256" key="1">
    <source>
        <dbReference type="ARBA" id="ARBA00022898"/>
    </source>
</evidence>
<dbReference type="RefSeq" id="WP_326520813.1">
    <property type="nucleotide sequence ID" value="NZ_JADOES010000032.1"/>
</dbReference>
<keyword evidence="1 4" id="KW-0663">Pyridoxal phosphate</keyword>
<reference evidence="6" key="2">
    <citation type="journal article" date="2021" name="Mar. Drugs">
        <title>Genome Reduction and Secondary Metabolism of the Marine Sponge-Associated Cyanobacterium Leptothoe.</title>
        <authorList>
            <person name="Konstantinou D."/>
            <person name="Popin R.V."/>
            <person name="Fewer D.P."/>
            <person name="Sivonen K."/>
            <person name="Gkelis S."/>
        </authorList>
    </citation>
    <scope>NUCLEOTIDE SEQUENCE</scope>
    <source>
        <strain evidence="6">TAU-MAC 1115</strain>
    </source>
</reference>
<name>A0A947DH48_9CYAN</name>
<dbReference type="AlphaFoldDB" id="A0A947DH48"/>
<dbReference type="EMBL" id="JADOES010000032">
    <property type="protein sequence ID" value="MBT9316771.1"/>
    <property type="molecule type" value="Genomic_DNA"/>
</dbReference>
<organism evidence="6 7">
    <name type="scientific">Leptothoe spongobia TAU-MAC 1115</name>
    <dbReference type="NCBI Taxonomy" id="1967444"/>
    <lineage>
        <taxon>Bacteria</taxon>
        <taxon>Bacillati</taxon>
        <taxon>Cyanobacteriota</taxon>
        <taxon>Cyanophyceae</taxon>
        <taxon>Nodosilineales</taxon>
        <taxon>Cymatolegaceae</taxon>
        <taxon>Leptothoe</taxon>
        <taxon>Leptothoe spongobia</taxon>
    </lineage>
</organism>
<sequence length="383" mass="41921">MSQINIPILDLKPQYQAIKAEVQAAINQVLDSGQFILGPVVQAFENDVASYLGVKHAIGVNSGTDALVIGLRAMGILPGDEVITTPFSFFATAESISTVGAKPVFVDIRPDTFNIDPHLIEAAITTKTKAIMPVHLYGNPAAMAQIMEIAAKHSLKVIEDCAQAFGAVYQGDSSGSHENCKETTREQLMGSYVGTIGHVGAFSFFPTKNLGAYGDGGLITTNDDDIAEAARMLRVHGAKERYNNLILGYNSRLDAMQAAILQVKLHHIDEWNNKRRWIADNYSRLLMDVDGVITPAPSAGHVFHQYTIRVLDGNRDRIKQVLTEAGIGSMIYYPIPQDKLPIYVDQYPDLTISNQLAQEVLSLPMWPELSLKQIETVVDSLKA</sequence>
<protein>
    <submittedName>
        <fullName evidence="6">DegT/DnrJ/EryC1/StrS family aminotransferase</fullName>
    </submittedName>
</protein>
<comment type="caution">
    <text evidence="6">The sequence shown here is derived from an EMBL/GenBank/DDBJ whole genome shotgun (WGS) entry which is preliminary data.</text>
</comment>
<dbReference type="PANTHER" id="PTHR30244">
    <property type="entry name" value="TRANSAMINASE"/>
    <property type="match status" value="1"/>
</dbReference>
<evidence type="ECO:0000256" key="4">
    <source>
        <dbReference type="PIRSR" id="PIRSR000390-2"/>
    </source>
</evidence>
<proteinExistence type="inferred from homology"/>
<reference evidence="6" key="1">
    <citation type="submission" date="2020-11" db="EMBL/GenBank/DDBJ databases">
        <authorList>
            <person name="Konstantinou D."/>
            <person name="Gkelis S."/>
            <person name="Popin R."/>
            <person name="Fewer D."/>
            <person name="Sivonen K."/>
        </authorList>
    </citation>
    <scope>NUCLEOTIDE SEQUENCE</scope>
    <source>
        <strain evidence="6">TAU-MAC 1115</strain>
    </source>
</reference>
<evidence type="ECO:0000313" key="6">
    <source>
        <dbReference type="EMBL" id="MBT9316771.1"/>
    </source>
</evidence>
<dbReference type="CDD" id="cd00616">
    <property type="entry name" value="AHBA_syn"/>
    <property type="match status" value="1"/>
</dbReference>
<feature type="modified residue" description="N6-(pyridoxal phosphate)lysine" evidence="4">
    <location>
        <position position="208"/>
    </location>
</feature>
<accession>A0A947DH48</accession>
<dbReference type="GO" id="GO:0030170">
    <property type="term" value="F:pyridoxal phosphate binding"/>
    <property type="evidence" value="ECO:0007669"/>
    <property type="project" value="TreeGrafter"/>
</dbReference>